<organism evidence="1 2">
    <name type="scientific">Cotesia glomerata</name>
    <name type="common">Lepidopteran parasitic wasp</name>
    <name type="synonym">Apanteles glomeratus</name>
    <dbReference type="NCBI Taxonomy" id="32391"/>
    <lineage>
        <taxon>Eukaryota</taxon>
        <taxon>Metazoa</taxon>
        <taxon>Ecdysozoa</taxon>
        <taxon>Arthropoda</taxon>
        <taxon>Hexapoda</taxon>
        <taxon>Insecta</taxon>
        <taxon>Pterygota</taxon>
        <taxon>Neoptera</taxon>
        <taxon>Endopterygota</taxon>
        <taxon>Hymenoptera</taxon>
        <taxon>Apocrita</taxon>
        <taxon>Ichneumonoidea</taxon>
        <taxon>Braconidae</taxon>
        <taxon>Microgastrinae</taxon>
        <taxon>Cotesia</taxon>
    </lineage>
</organism>
<protein>
    <submittedName>
        <fullName evidence="1">Uncharacterized protein</fullName>
    </submittedName>
</protein>
<accession>A0AAV7J7Y3</accession>
<dbReference type="AlphaFoldDB" id="A0AAV7J7Y3"/>
<gene>
    <name evidence="1" type="ORF">KQX54_016945</name>
</gene>
<dbReference type="Proteomes" id="UP000826195">
    <property type="component" value="Unassembled WGS sequence"/>
</dbReference>
<reference evidence="1 2" key="1">
    <citation type="journal article" date="2021" name="J. Hered.">
        <title>A chromosome-level genome assembly of the parasitoid wasp, Cotesia glomerata (Hymenoptera: Braconidae).</title>
        <authorList>
            <person name="Pinto B.J."/>
            <person name="Weis J.J."/>
            <person name="Gamble T."/>
            <person name="Ode P.J."/>
            <person name="Paul R."/>
            <person name="Zaspel J.M."/>
        </authorList>
    </citation>
    <scope>NUCLEOTIDE SEQUENCE [LARGE SCALE GENOMIC DNA]</scope>
    <source>
        <strain evidence="1">CgM1</strain>
    </source>
</reference>
<evidence type="ECO:0000313" key="2">
    <source>
        <dbReference type="Proteomes" id="UP000826195"/>
    </source>
</evidence>
<evidence type="ECO:0000313" key="1">
    <source>
        <dbReference type="EMBL" id="KAH0567967.1"/>
    </source>
</evidence>
<name>A0AAV7J7Y3_COTGL</name>
<comment type="caution">
    <text evidence="1">The sequence shown here is derived from an EMBL/GenBank/DDBJ whole genome shotgun (WGS) entry which is preliminary data.</text>
</comment>
<dbReference type="EMBL" id="JAHXZJ010000001">
    <property type="protein sequence ID" value="KAH0567967.1"/>
    <property type="molecule type" value="Genomic_DNA"/>
</dbReference>
<proteinExistence type="predicted"/>
<sequence>MMKNVRVSIRRLQRAFTTAQAASKSEDSYKPTLRCKIIHEEIQAILNESSSSNNGSIVATESCNEHQSTKEIVIESMELKFLLVEKQMTSAKRSILYDIGQKYQTHSSHKSKNSAASTNQADESRQLKMNVSFPIEDLAIFLSFDEDLKINIKMRNAVKIMFNAWTYGSCDYDKDIKKIMAELLKKEIQILYSGVVRVRKGVGKENFSATEVFSLIRD</sequence>
<keyword evidence="2" id="KW-1185">Reference proteome</keyword>